<dbReference type="RefSeq" id="WP_169771989.1">
    <property type="nucleotide sequence ID" value="NZ_JABCUR010000005.1"/>
</dbReference>
<feature type="region of interest" description="Disordered" evidence="1">
    <location>
        <begin position="53"/>
        <end position="80"/>
    </location>
</feature>
<gene>
    <name evidence="2" type="ORF">HHJ78_06595</name>
</gene>
<dbReference type="AlphaFoldDB" id="A0A7Y0U1G1"/>
<dbReference type="EMBL" id="JABCUR010000005">
    <property type="protein sequence ID" value="NMW65204.1"/>
    <property type="molecule type" value="Genomic_DNA"/>
</dbReference>
<organism evidence="2 3">
    <name type="scientific">Mobiluncus mulieris</name>
    <dbReference type="NCBI Taxonomy" id="2052"/>
    <lineage>
        <taxon>Bacteria</taxon>
        <taxon>Bacillati</taxon>
        <taxon>Actinomycetota</taxon>
        <taxon>Actinomycetes</taxon>
        <taxon>Actinomycetales</taxon>
        <taxon>Actinomycetaceae</taxon>
        <taxon>Mobiluncus</taxon>
    </lineage>
</organism>
<proteinExistence type="predicted"/>
<name>A0A7Y0U1G1_9ACTO</name>
<protein>
    <submittedName>
        <fullName evidence="2">Uncharacterized protein</fullName>
    </submittedName>
</protein>
<evidence type="ECO:0000313" key="2">
    <source>
        <dbReference type="EMBL" id="NMW65204.1"/>
    </source>
</evidence>
<evidence type="ECO:0000313" key="3">
    <source>
        <dbReference type="Proteomes" id="UP000578252"/>
    </source>
</evidence>
<reference evidence="2 3" key="1">
    <citation type="submission" date="2020-04" db="EMBL/GenBank/DDBJ databases">
        <title>Antimicrobial susceptibility and clonality of vaginal-derived multi-drug resistant Mobiluncus isolates in China.</title>
        <authorList>
            <person name="Zhang X."/>
        </authorList>
    </citation>
    <scope>NUCLEOTIDE SEQUENCE [LARGE SCALE GENOMIC DNA]</scope>
    <source>
        <strain evidence="2 3">13</strain>
    </source>
</reference>
<accession>A0A7Y0U1G1</accession>
<comment type="caution">
    <text evidence="2">The sequence shown here is derived from an EMBL/GenBank/DDBJ whole genome shotgun (WGS) entry which is preliminary data.</text>
</comment>
<evidence type="ECO:0000256" key="1">
    <source>
        <dbReference type="SAM" id="MobiDB-lite"/>
    </source>
</evidence>
<dbReference type="Proteomes" id="UP000578252">
    <property type="component" value="Unassembled WGS sequence"/>
</dbReference>
<sequence>MFFESSGFEEGADAVVDEVAESEGGASKVFETVESNIAGSLSVRFFDVYKPIITKAPTPNPPPPPRQHPKTPKTPATPNP</sequence>